<reference evidence="2 3" key="1">
    <citation type="journal article" date="2016" name="Genome Announc.">
        <title>Genome Sequence of Madurella mycetomatis mm55, Isolated from a Human Mycetoma Case in Sudan.</title>
        <authorList>
            <person name="Smit S."/>
            <person name="Derks M.F."/>
            <person name="Bervoets S."/>
            <person name="Fahal A."/>
            <person name="van Leeuwen W."/>
            <person name="van Belkum A."/>
            <person name="van de Sande W.W."/>
        </authorList>
    </citation>
    <scope>NUCLEOTIDE SEQUENCE [LARGE SCALE GENOMIC DNA]</scope>
    <source>
        <strain evidence="3">mm55</strain>
    </source>
</reference>
<feature type="compositionally biased region" description="Acidic residues" evidence="1">
    <location>
        <begin position="117"/>
        <end position="137"/>
    </location>
</feature>
<evidence type="ECO:0000256" key="1">
    <source>
        <dbReference type="SAM" id="MobiDB-lite"/>
    </source>
</evidence>
<gene>
    <name evidence="2" type="ORF">MMYC01_208125</name>
</gene>
<dbReference type="AlphaFoldDB" id="A0A175VVT5"/>
<proteinExistence type="predicted"/>
<feature type="region of interest" description="Disordered" evidence="1">
    <location>
        <begin position="97"/>
        <end position="137"/>
    </location>
</feature>
<evidence type="ECO:0000313" key="2">
    <source>
        <dbReference type="EMBL" id="KXX75392.1"/>
    </source>
</evidence>
<feature type="region of interest" description="Disordered" evidence="1">
    <location>
        <begin position="1"/>
        <end position="72"/>
    </location>
</feature>
<feature type="compositionally biased region" description="Basic residues" evidence="1">
    <location>
        <begin position="63"/>
        <end position="72"/>
    </location>
</feature>
<feature type="compositionally biased region" description="Polar residues" evidence="1">
    <location>
        <begin position="18"/>
        <end position="44"/>
    </location>
</feature>
<evidence type="ECO:0000313" key="3">
    <source>
        <dbReference type="Proteomes" id="UP000078237"/>
    </source>
</evidence>
<organism evidence="2 3">
    <name type="scientific">Madurella mycetomatis</name>
    <dbReference type="NCBI Taxonomy" id="100816"/>
    <lineage>
        <taxon>Eukaryota</taxon>
        <taxon>Fungi</taxon>
        <taxon>Dikarya</taxon>
        <taxon>Ascomycota</taxon>
        <taxon>Pezizomycotina</taxon>
        <taxon>Sordariomycetes</taxon>
        <taxon>Sordariomycetidae</taxon>
        <taxon>Sordariales</taxon>
        <taxon>Sordariales incertae sedis</taxon>
        <taxon>Madurella</taxon>
    </lineage>
</organism>
<accession>A0A175VVT5</accession>
<dbReference type="VEuPathDB" id="FungiDB:MMYC01_208125"/>
<feature type="compositionally biased region" description="Basic and acidic residues" evidence="1">
    <location>
        <begin position="1"/>
        <end position="16"/>
    </location>
</feature>
<keyword evidence="3" id="KW-1185">Reference proteome</keyword>
<dbReference type="EMBL" id="LCTW02000274">
    <property type="protein sequence ID" value="KXX75392.1"/>
    <property type="molecule type" value="Genomic_DNA"/>
</dbReference>
<comment type="caution">
    <text evidence="2">The sequence shown here is derived from an EMBL/GenBank/DDBJ whole genome shotgun (WGS) entry which is preliminary data.</text>
</comment>
<sequence length="137" mass="15359">MRHHDAVQQSPQDKDMATNANPRLSYKSNLSTTEWTDSNESGTAARSLEDGNVSQQAKAPKVTARRAGKTKKRTAIIIFSMRSGRIKARRAIPRRSAMVSITSRWPPPATETVNEKEGEEARDEEEEGEDEEQSEEM</sequence>
<dbReference type="Proteomes" id="UP000078237">
    <property type="component" value="Unassembled WGS sequence"/>
</dbReference>
<name>A0A175VVT5_9PEZI</name>
<protein>
    <submittedName>
        <fullName evidence="2">Uncharacterized protein</fullName>
    </submittedName>
</protein>